<dbReference type="PROSITE" id="PS50164">
    <property type="entry name" value="GIY_YIG"/>
    <property type="match status" value="1"/>
</dbReference>
<dbReference type="SUPFAM" id="SSF82771">
    <property type="entry name" value="GIY-YIG endonuclease"/>
    <property type="match status" value="1"/>
</dbReference>
<dbReference type="AlphaFoldDB" id="A0A848B4M9"/>
<protein>
    <submittedName>
        <fullName evidence="3">GIY-YIG nuclease family protein</fullName>
    </submittedName>
</protein>
<dbReference type="Proteomes" id="UP000543804">
    <property type="component" value="Unassembled WGS sequence"/>
</dbReference>
<evidence type="ECO:0000256" key="1">
    <source>
        <dbReference type="ARBA" id="ARBA00007435"/>
    </source>
</evidence>
<dbReference type="RefSeq" id="WP_170076930.1">
    <property type="nucleotide sequence ID" value="NZ_JABAFA010000001.1"/>
</dbReference>
<dbReference type="InterPro" id="IPR035901">
    <property type="entry name" value="GIY-YIG_endonuc_sf"/>
</dbReference>
<evidence type="ECO:0000259" key="2">
    <source>
        <dbReference type="PROSITE" id="PS50164"/>
    </source>
</evidence>
<reference evidence="3 4" key="1">
    <citation type="submission" date="2020-04" db="EMBL/GenBank/DDBJ databases">
        <authorList>
            <person name="Hitch T.C.A."/>
            <person name="Wylensek D."/>
            <person name="Clavel T."/>
        </authorList>
    </citation>
    <scope>NUCLEOTIDE SEQUENCE [LARGE SCALE GENOMIC DNA]</scope>
    <source>
        <strain evidence="3 4">PG-130-P53-12</strain>
    </source>
</reference>
<comment type="similarity">
    <text evidence="1">Belongs to the UPF0213 family.</text>
</comment>
<dbReference type="PANTHER" id="PTHR34477">
    <property type="entry name" value="UPF0213 PROTEIN YHBQ"/>
    <property type="match status" value="1"/>
</dbReference>
<gene>
    <name evidence="3" type="ORF">HF878_01220</name>
</gene>
<dbReference type="InterPro" id="IPR050190">
    <property type="entry name" value="UPF0213_domain"/>
</dbReference>
<dbReference type="Pfam" id="PF01541">
    <property type="entry name" value="GIY-YIG"/>
    <property type="match status" value="1"/>
</dbReference>
<organism evidence="3 4">
    <name type="scientific">Selenomonas bovis</name>
    <dbReference type="NCBI Taxonomy" id="416586"/>
    <lineage>
        <taxon>Bacteria</taxon>
        <taxon>Bacillati</taxon>
        <taxon>Bacillota</taxon>
        <taxon>Negativicutes</taxon>
        <taxon>Selenomonadales</taxon>
        <taxon>Selenomonadaceae</taxon>
        <taxon>Selenomonas</taxon>
    </lineage>
</organism>
<name>A0A848B4M9_9FIRM</name>
<dbReference type="InterPro" id="IPR000305">
    <property type="entry name" value="GIY-YIG_endonuc"/>
</dbReference>
<dbReference type="Gene3D" id="3.40.1440.10">
    <property type="entry name" value="GIY-YIG endonuclease"/>
    <property type="match status" value="1"/>
</dbReference>
<proteinExistence type="inferred from homology"/>
<dbReference type="EMBL" id="JABAFA010000001">
    <property type="protein sequence ID" value="NMD98108.1"/>
    <property type="molecule type" value="Genomic_DNA"/>
</dbReference>
<dbReference type="CDD" id="cd10456">
    <property type="entry name" value="GIY-YIG_UPF0213"/>
    <property type="match status" value="1"/>
</dbReference>
<accession>A0A848B4M9</accession>
<comment type="caution">
    <text evidence="3">The sequence shown here is derived from an EMBL/GenBank/DDBJ whole genome shotgun (WGS) entry which is preliminary data.</text>
</comment>
<evidence type="ECO:0000313" key="4">
    <source>
        <dbReference type="Proteomes" id="UP000543804"/>
    </source>
</evidence>
<feature type="domain" description="GIY-YIG" evidence="2">
    <location>
        <begin position="1"/>
        <end position="76"/>
    </location>
</feature>
<dbReference type="PANTHER" id="PTHR34477:SF1">
    <property type="entry name" value="UPF0213 PROTEIN YHBQ"/>
    <property type="match status" value="1"/>
</dbReference>
<keyword evidence="4" id="KW-1185">Reference proteome</keyword>
<evidence type="ECO:0000313" key="3">
    <source>
        <dbReference type="EMBL" id="NMD98108.1"/>
    </source>
</evidence>
<sequence length="88" mass="10267">MSAYTYIVRCADGTLYTGWTNDVAKRVAAHNAGQGAKYTKPRRPVRLVYEEVFASKEEAMRREWQIKQLPRDRKLALIDKVEESQYNE</sequence>